<organism evidence="1 2">
    <name type="scientific">Sandaracinus amylolyticus</name>
    <dbReference type="NCBI Taxonomy" id="927083"/>
    <lineage>
        <taxon>Bacteria</taxon>
        <taxon>Pseudomonadati</taxon>
        <taxon>Myxococcota</taxon>
        <taxon>Polyangia</taxon>
        <taxon>Polyangiales</taxon>
        <taxon>Sandaracinaceae</taxon>
        <taxon>Sandaracinus</taxon>
    </lineage>
</organism>
<dbReference type="Proteomes" id="UP000034883">
    <property type="component" value="Chromosome"/>
</dbReference>
<proteinExistence type="predicted"/>
<sequence>MVTTQDVSFGMLWAKLVGKGARWAPGDDDAPALHVLEPRAPERPPTFGAGLVAVWVADEGPVLICEPNKGLRAIKAMTPGTPVDELRRALRESGAVVREQDEPRRDTIV</sequence>
<protein>
    <submittedName>
        <fullName evidence="1">Uncharacterized protein</fullName>
    </submittedName>
</protein>
<dbReference type="EMBL" id="CP011125">
    <property type="protein sequence ID" value="AKF05126.1"/>
    <property type="molecule type" value="Genomic_DNA"/>
</dbReference>
<keyword evidence="2" id="KW-1185">Reference proteome</keyword>
<dbReference type="STRING" id="927083.DB32_002275"/>
<dbReference type="AlphaFoldDB" id="A0A0F6YGV7"/>
<evidence type="ECO:0000313" key="2">
    <source>
        <dbReference type="Proteomes" id="UP000034883"/>
    </source>
</evidence>
<reference evidence="1 2" key="1">
    <citation type="submission" date="2015-03" db="EMBL/GenBank/DDBJ databases">
        <title>Genome assembly of Sandaracinus amylolyticus DSM 53668.</title>
        <authorList>
            <person name="Sharma G."/>
            <person name="Subramanian S."/>
        </authorList>
    </citation>
    <scope>NUCLEOTIDE SEQUENCE [LARGE SCALE GENOMIC DNA]</scope>
    <source>
        <strain evidence="1 2">DSM 53668</strain>
    </source>
</reference>
<dbReference type="KEGG" id="samy:DB32_002275"/>
<gene>
    <name evidence="1" type="ORF">DB32_002275</name>
</gene>
<accession>A0A0F6YGV7</accession>
<dbReference type="RefSeq" id="WP_053232397.1">
    <property type="nucleotide sequence ID" value="NZ_CP011125.1"/>
</dbReference>
<evidence type="ECO:0000313" key="1">
    <source>
        <dbReference type="EMBL" id="AKF05126.1"/>
    </source>
</evidence>
<name>A0A0F6YGV7_9BACT</name>